<name>A0A1H6JF84_9EURY</name>
<proteinExistence type="predicted"/>
<dbReference type="AlphaFoldDB" id="A0A1H6JF84"/>
<dbReference type="Proteomes" id="UP000199215">
    <property type="component" value="Unassembled WGS sequence"/>
</dbReference>
<sequence>MNTFAVNCPGCGTEKAHMSTRAIRIGVRCSCGVSFNVDVEAQDVDDWWERS</sequence>
<accession>A0A1H6JF84</accession>
<protein>
    <submittedName>
        <fullName evidence="1">Uncharacterized protein</fullName>
    </submittedName>
</protein>
<evidence type="ECO:0000313" key="2">
    <source>
        <dbReference type="Proteomes" id="UP000199215"/>
    </source>
</evidence>
<gene>
    <name evidence="1" type="ORF">SAMN05192561_11256</name>
</gene>
<organism evidence="1 2">
    <name type="scientific">Halopenitus malekzadehii</name>
    <dbReference type="NCBI Taxonomy" id="1267564"/>
    <lineage>
        <taxon>Archaea</taxon>
        <taxon>Methanobacteriati</taxon>
        <taxon>Methanobacteriota</taxon>
        <taxon>Stenosarchaea group</taxon>
        <taxon>Halobacteria</taxon>
        <taxon>Halobacteriales</taxon>
        <taxon>Haloferacaceae</taxon>
        <taxon>Halopenitus</taxon>
    </lineage>
</organism>
<dbReference type="EMBL" id="FNWU01000012">
    <property type="protein sequence ID" value="SEH60947.1"/>
    <property type="molecule type" value="Genomic_DNA"/>
</dbReference>
<dbReference type="STRING" id="1267564.SAMN05192561_11256"/>
<reference evidence="1 2" key="1">
    <citation type="submission" date="2016-10" db="EMBL/GenBank/DDBJ databases">
        <authorList>
            <person name="de Groot N.N."/>
        </authorList>
    </citation>
    <scope>NUCLEOTIDE SEQUENCE [LARGE SCALE GENOMIC DNA]</scope>
    <source>
        <strain evidence="1 2">IBRC-M10418</strain>
    </source>
</reference>
<keyword evidence="2" id="KW-1185">Reference proteome</keyword>
<evidence type="ECO:0000313" key="1">
    <source>
        <dbReference type="EMBL" id="SEH60947.1"/>
    </source>
</evidence>